<evidence type="ECO:0000313" key="1">
    <source>
        <dbReference type="EMBL" id="MCC2167750.1"/>
    </source>
</evidence>
<keyword evidence="1" id="KW-0378">Hydrolase</keyword>
<comment type="caution">
    <text evidence="1">The sequence shown here is derived from an EMBL/GenBank/DDBJ whole genome shotgun (WGS) entry which is preliminary data.</text>
</comment>
<name>A0AAE3AY31_9FIRM</name>
<dbReference type="GO" id="GO:0004180">
    <property type="term" value="F:carboxypeptidase activity"/>
    <property type="evidence" value="ECO:0007669"/>
    <property type="project" value="UniProtKB-KW"/>
</dbReference>
<accession>A0AAE3AY31</accession>
<dbReference type="EMBL" id="JAJEQF010000019">
    <property type="protein sequence ID" value="MCC2167750.1"/>
    <property type="molecule type" value="Genomic_DNA"/>
</dbReference>
<keyword evidence="1" id="KW-0121">Carboxypeptidase</keyword>
<sequence>MRKKWIRGGIFLCLVLLLLSNLNRILCVKSPHGVDQTRYLYVQPKNKIDVLFLGSSHVHCNVNTQLLWDEYGMAAYLMTGAEQPLWNSYYNLKEALKTQKPKLVVLDMFCPSRFYDDFQPGWADENLDGMRISLNKLEAVYTSVQEEQSHFFLGFTEYHSRYDQLTTEDFQNFVWNRKTQERWKGYTPLNRHAELTEPDMSHVTTSQEMTEKSKEYFEKIVELTKKEGITLALISGPYLLEERDQEVYNSIGQLAEKDGLLFWNTNTPAHYREMGLDFSTDYADHAHLNEAGGAKYTAYLGKWLSQNYSFPDRRGQKGYESWENQLMKSGE</sequence>
<dbReference type="RefSeq" id="WP_308728275.1">
    <property type="nucleotide sequence ID" value="NZ_JAJEQF010000019.1"/>
</dbReference>
<dbReference type="SUPFAM" id="SSF52266">
    <property type="entry name" value="SGNH hydrolase"/>
    <property type="match status" value="1"/>
</dbReference>
<dbReference type="AlphaFoldDB" id="A0AAE3AY31"/>
<organism evidence="1 2">
    <name type="scientific">Gallintestinimicrobium propionicum</name>
    <dbReference type="NCBI Taxonomy" id="2981770"/>
    <lineage>
        <taxon>Bacteria</taxon>
        <taxon>Bacillati</taxon>
        <taxon>Bacillota</taxon>
        <taxon>Clostridia</taxon>
        <taxon>Lachnospirales</taxon>
        <taxon>Lachnospiraceae</taxon>
        <taxon>Gallintestinimicrobium</taxon>
    </lineage>
</organism>
<proteinExistence type="predicted"/>
<gene>
    <name evidence="1" type="ORF">LKD45_08610</name>
</gene>
<reference evidence="1 2" key="1">
    <citation type="submission" date="2021-10" db="EMBL/GenBank/DDBJ databases">
        <title>Anaerobic single-cell dispensing facilitates the cultivation of human gut bacteria.</title>
        <authorList>
            <person name="Afrizal A."/>
        </authorList>
    </citation>
    <scope>NUCLEOTIDE SEQUENCE [LARGE SCALE GENOMIC DNA]</scope>
    <source>
        <strain evidence="1 2">CLA-AA-H244</strain>
    </source>
</reference>
<evidence type="ECO:0000313" key="2">
    <source>
        <dbReference type="Proteomes" id="UP001199355"/>
    </source>
</evidence>
<protein>
    <submittedName>
        <fullName evidence="1">D-alanyl-D-alanine carboxypeptidase family protein</fullName>
    </submittedName>
</protein>
<keyword evidence="1" id="KW-0645">Protease</keyword>
<dbReference type="Proteomes" id="UP001199355">
    <property type="component" value="Unassembled WGS sequence"/>
</dbReference>
<keyword evidence="2" id="KW-1185">Reference proteome</keyword>